<gene>
    <name evidence="2" type="ORF">AM587_10000533</name>
</gene>
<dbReference type="AlphaFoldDB" id="A0A0W8C6U8"/>
<comment type="caution">
    <text evidence="2">The sequence shown here is derived from an EMBL/GenBank/DDBJ whole genome shotgun (WGS) entry which is preliminary data.</text>
</comment>
<evidence type="ECO:0000313" key="2">
    <source>
        <dbReference type="EMBL" id="KUF79789.1"/>
    </source>
</evidence>
<evidence type="ECO:0000313" key="3">
    <source>
        <dbReference type="Proteomes" id="UP000052943"/>
    </source>
</evidence>
<dbReference type="OrthoDB" id="125380at2759"/>
<evidence type="ECO:0000256" key="1">
    <source>
        <dbReference type="SAM" id="Coils"/>
    </source>
</evidence>
<proteinExistence type="predicted"/>
<reference evidence="2 3" key="1">
    <citation type="submission" date="2015-11" db="EMBL/GenBank/DDBJ databases">
        <title>Genomes and virulence difference between two physiological races of Phytophthora nicotianae.</title>
        <authorList>
            <person name="Liu H."/>
            <person name="Ma X."/>
            <person name="Yu H."/>
            <person name="Fang D."/>
            <person name="Li Y."/>
            <person name="Wang X."/>
            <person name="Wang W."/>
            <person name="Dong Y."/>
            <person name="Xiao B."/>
        </authorList>
    </citation>
    <scope>NUCLEOTIDE SEQUENCE [LARGE SCALE GENOMIC DNA]</scope>
    <source>
        <strain evidence="3">race 0</strain>
    </source>
</reference>
<organism evidence="2 3">
    <name type="scientific">Phytophthora nicotianae</name>
    <name type="common">Potato buckeye rot agent</name>
    <name type="synonym">Phytophthora parasitica</name>
    <dbReference type="NCBI Taxonomy" id="4792"/>
    <lineage>
        <taxon>Eukaryota</taxon>
        <taxon>Sar</taxon>
        <taxon>Stramenopiles</taxon>
        <taxon>Oomycota</taxon>
        <taxon>Peronosporomycetes</taxon>
        <taxon>Peronosporales</taxon>
        <taxon>Peronosporaceae</taxon>
        <taxon>Phytophthora</taxon>
    </lineage>
</organism>
<name>A0A0W8C6U8_PHYNI</name>
<feature type="coiled-coil region" evidence="1">
    <location>
        <begin position="37"/>
        <end position="64"/>
    </location>
</feature>
<dbReference type="EMBL" id="LNFO01004700">
    <property type="protein sequence ID" value="KUF79789.1"/>
    <property type="molecule type" value="Genomic_DNA"/>
</dbReference>
<sequence>MRTSNAAIEKLRERGDQQKQLREIQKRYFLKKPEDLIILLTRNIQHFRGEIETLEQRCQHMRRTRVQPSQPANDVWHTAVEYFRLIGHGLHLTNNQLGFVRDMVAPDVVFNSEYGPEAIMQHWCFMDWFGDVNVELKGWEATDGESLVGITTTSVTITKHTLRNVFPHLRTTDNSDRNGKLAEQLLNQRLVMRGSTCFEWDDSTSRMTRVVSQSDMLSPMLQLLNSVEDVSLVFEQALISPDFQWKRTLYYNAFPLRCSANHSSIPINKLY</sequence>
<dbReference type="Proteomes" id="UP000052943">
    <property type="component" value="Unassembled WGS sequence"/>
</dbReference>
<protein>
    <submittedName>
        <fullName evidence="2">Uncharacterized protein</fullName>
    </submittedName>
</protein>
<keyword evidence="1" id="KW-0175">Coiled coil</keyword>
<accession>A0A0W8C6U8</accession>